<feature type="region of interest" description="Disordered" evidence="2">
    <location>
        <begin position="1212"/>
        <end position="1258"/>
    </location>
</feature>
<dbReference type="Proteomes" id="UP000789572">
    <property type="component" value="Unassembled WGS sequence"/>
</dbReference>
<dbReference type="SUPFAM" id="SSF57997">
    <property type="entry name" value="Tropomyosin"/>
    <property type="match status" value="1"/>
</dbReference>
<evidence type="ECO:0000313" key="4">
    <source>
        <dbReference type="Proteomes" id="UP000789572"/>
    </source>
</evidence>
<feature type="compositionally biased region" description="Polar residues" evidence="2">
    <location>
        <begin position="624"/>
        <end position="637"/>
    </location>
</feature>
<feature type="compositionally biased region" description="Acidic residues" evidence="2">
    <location>
        <begin position="528"/>
        <end position="542"/>
    </location>
</feature>
<dbReference type="AlphaFoldDB" id="A0A9N8W3A6"/>
<feature type="compositionally biased region" description="Basic and acidic residues" evidence="2">
    <location>
        <begin position="981"/>
        <end position="994"/>
    </location>
</feature>
<accession>A0A9N8W3A6</accession>
<feature type="compositionally biased region" description="Polar residues" evidence="2">
    <location>
        <begin position="701"/>
        <end position="716"/>
    </location>
</feature>
<organism evidence="3 4">
    <name type="scientific">Paraglomus occultum</name>
    <dbReference type="NCBI Taxonomy" id="144539"/>
    <lineage>
        <taxon>Eukaryota</taxon>
        <taxon>Fungi</taxon>
        <taxon>Fungi incertae sedis</taxon>
        <taxon>Mucoromycota</taxon>
        <taxon>Glomeromycotina</taxon>
        <taxon>Glomeromycetes</taxon>
        <taxon>Paraglomerales</taxon>
        <taxon>Paraglomeraceae</taxon>
        <taxon>Paraglomus</taxon>
    </lineage>
</organism>
<dbReference type="EMBL" id="CAJVPJ010000090">
    <property type="protein sequence ID" value="CAG8475570.1"/>
    <property type="molecule type" value="Genomic_DNA"/>
</dbReference>
<dbReference type="OrthoDB" id="4088568at2759"/>
<feature type="region of interest" description="Disordered" evidence="2">
    <location>
        <begin position="1"/>
        <end position="48"/>
    </location>
</feature>
<feature type="compositionally biased region" description="Low complexity" evidence="2">
    <location>
        <begin position="1227"/>
        <end position="1237"/>
    </location>
</feature>
<feature type="region of interest" description="Disordered" evidence="2">
    <location>
        <begin position="1179"/>
        <end position="1199"/>
    </location>
</feature>
<keyword evidence="1" id="KW-0175">Coiled coil</keyword>
<feature type="compositionally biased region" description="Polar residues" evidence="2">
    <location>
        <begin position="16"/>
        <end position="26"/>
    </location>
</feature>
<feature type="region of interest" description="Disordered" evidence="2">
    <location>
        <begin position="499"/>
        <end position="763"/>
    </location>
</feature>
<evidence type="ECO:0000256" key="2">
    <source>
        <dbReference type="SAM" id="MobiDB-lite"/>
    </source>
</evidence>
<feature type="coiled-coil region" evidence="1">
    <location>
        <begin position="131"/>
        <end position="273"/>
    </location>
</feature>
<feature type="compositionally biased region" description="Low complexity" evidence="2">
    <location>
        <begin position="594"/>
        <end position="606"/>
    </location>
</feature>
<feature type="region of interest" description="Disordered" evidence="2">
    <location>
        <begin position="462"/>
        <end position="487"/>
    </location>
</feature>
<feature type="compositionally biased region" description="Acidic residues" evidence="2">
    <location>
        <begin position="554"/>
        <end position="567"/>
    </location>
</feature>
<feature type="compositionally biased region" description="Low complexity" evidence="2">
    <location>
        <begin position="680"/>
        <end position="700"/>
    </location>
</feature>
<feature type="compositionally biased region" description="Polar residues" evidence="2">
    <location>
        <begin position="1179"/>
        <end position="1190"/>
    </location>
</feature>
<dbReference type="PANTHER" id="PTHR45615">
    <property type="entry name" value="MYOSIN HEAVY CHAIN, NON-MUSCLE"/>
    <property type="match status" value="1"/>
</dbReference>
<evidence type="ECO:0000313" key="3">
    <source>
        <dbReference type="EMBL" id="CAG8475570.1"/>
    </source>
</evidence>
<dbReference type="PANTHER" id="PTHR45615:SF80">
    <property type="entry name" value="GRIP DOMAIN-CONTAINING PROTEIN"/>
    <property type="match status" value="1"/>
</dbReference>
<gene>
    <name evidence="3" type="ORF">POCULU_LOCUS1268</name>
</gene>
<reference evidence="3" key="1">
    <citation type="submission" date="2021-06" db="EMBL/GenBank/DDBJ databases">
        <authorList>
            <person name="Kallberg Y."/>
            <person name="Tangrot J."/>
            <person name="Rosling A."/>
        </authorList>
    </citation>
    <scope>NUCLEOTIDE SEQUENCE</scope>
    <source>
        <strain evidence="3">IA702</strain>
    </source>
</reference>
<feature type="coiled-coil region" evidence="1">
    <location>
        <begin position="310"/>
        <end position="379"/>
    </location>
</feature>
<feature type="compositionally biased region" description="Basic and acidic residues" evidence="2">
    <location>
        <begin position="568"/>
        <end position="582"/>
    </location>
</feature>
<feature type="compositionally biased region" description="Low complexity" evidence="2">
    <location>
        <begin position="725"/>
        <end position="742"/>
    </location>
</feature>
<keyword evidence="4" id="KW-1185">Reference proteome</keyword>
<feature type="compositionally biased region" description="Polar residues" evidence="2">
    <location>
        <begin position="462"/>
        <end position="478"/>
    </location>
</feature>
<feature type="region of interest" description="Disordered" evidence="2">
    <location>
        <begin position="981"/>
        <end position="1037"/>
    </location>
</feature>
<protein>
    <submittedName>
        <fullName evidence="3">5173_t:CDS:1</fullName>
    </submittedName>
</protein>
<sequence length="1258" mass="139907">MNTQPPAPDTRASLYRLSSNSTSDVPQSDRIIEPSLHGTDSNSDDDALTVGRRSRINSMTNFEFIEAIASSPVPRSPMSLQCCCGREDCNSLQLFYRSARSLEEELRLAAEVGQTVLQRHQMTQREMGELEKRLTEQCVAAEQRAQELEDIVRELKESQRKLTSERDDATRQKHLLEKKNESLTSQLDDRDAQLRDLSKEFKDREDDIKRLMTNKWNAERGEEREDELRRQLEDLKQELNVARKAESAAEARVKKLKAKYDTLHTAHEKLKKEYQEYPISVPKQNSSEFFKQGSCSDDANRSSFPSHESNAHFANRIKELSSENNKLKETNTCFTAMIRELSSANDKLKAQITEYKEMLTETRNEVSTLQDKIVDIETASAHGYSTYAASYTTNTSIASPFVRTLPPHVSDEVISVGEQSEITATVVDEIAEASNPQDTIPRPILTQISTFPLSSSLGPTTHTTLNSLGADNSLNSPAGSAAIPEVPRGSVLGELEKEIKGSLKQQHASRRRQHDSYKRNKVPLDTVNDVDEEEILTDESESTAENKAGRSDEIVYDTDTYSEDSDGERDVTRDSNAEENTKNRRGKRNYTVGKSSSAKPTKAQQKAKAKDGISASPKKKQKVSPLSTTLKGNNVSLLSAGLKKSTESAALKNDADKKKRVPSINTKAKDEMKPSHRRTPLSPTTGSSLSRRSSLGKSTGASTSVSKHKPTQSSPLAQRRAASATPSSLSVRVSQSSNSPTSGRSARSSAERLSMPAFKNPKFATLGPRERKAMMEAWRAGVAKEHEEDNLDTATITDECGSTSLSQNATPTGVPSIMLSAPAERNDASTNNRDLDSPHHQSPYQALFNLCTHLMDRLKGTDIIALNRRLKREFDILELSSLSNNLIENILSDVENLRERFRWVEELRISEGEKANVKALHGDLHGNKDLYAFSPEEFLPLTHFMQDTLGEIGKLRMLVNDVQVSYFQKVEESRRKAEEEFGKSIMNNRDDNEVRSNQNKRRQRNEGGISGYLSRVFGGLREQPPNTTRHHTRRMSVEYSHEREISVGSIDTFAEDSYFADRNVDAYRTSNTRRESVDSVGTIVRKSMVSFFGGGGGGSNGNTNMSTTSTVYEARGEEVEKARNSKGLKMNLEDTRGGRNSRSHRLSMSNYWRESGMDRSLLSSFSITPPLRSPTFTAIRSSESETSSLQPVLASPPPPTIETAAIRKARTVSSASTLESRLRQHLAAGSSSAGDSASVKDDSQKDEGSESFFDKWFG</sequence>
<evidence type="ECO:0000256" key="1">
    <source>
        <dbReference type="SAM" id="Coils"/>
    </source>
</evidence>
<feature type="compositionally biased region" description="Basic and acidic residues" evidence="2">
    <location>
        <begin position="1238"/>
        <end position="1248"/>
    </location>
</feature>
<proteinExistence type="predicted"/>
<name>A0A9N8W3A6_9GLOM</name>
<comment type="caution">
    <text evidence="3">The sequence shown here is derived from an EMBL/GenBank/DDBJ whole genome shotgun (WGS) entry which is preliminary data.</text>
</comment>